<feature type="domain" description="Phytase-like" evidence="2">
    <location>
        <begin position="65"/>
        <end position="363"/>
    </location>
</feature>
<evidence type="ECO:0000313" key="3">
    <source>
        <dbReference type="EMBL" id="MDO1581532.1"/>
    </source>
</evidence>
<dbReference type="PANTHER" id="PTHR37957:SF1">
    <property type="entry name" value="PHYTASE-LIKE DOMAIN-CONTAINING PROTEIN"/>
    <property type="match status" value="1"/>
</dbReference>
<name>A0ABT8ST06_9HYPH</name>
<evidence type="ECO:0000259" key="2">
    <source>
        <dbReference type="Pfam" id="PF13449"/>
    </source>
</evidence>
<organism evidence="3 4">
    <name type="scientific">Rhizobium oryzicola</name>
    <dbReference type="NCBI Taxonomy" id="1232668"/>
    <lineage>
        <taxon>Bacteria</taxon>
        <taxon>Pseudomonadati</taxon>
        <taxon>Pseudomonadota</taxon>
        <taxon>Alphaproteobacteria</taxon>
        <taxon>Hyphomicrobiales</taxon>
        <taxon>Rhizobiaceae</taxon>
        <taxon>Rhizobium/Agrobacterium group</taxon>
        <taxon>Rhizobium</taxon>
    </lineage>
</organism>
<feature type="chain" id="PRO_5045329944" evidence="1">
    <location>
        <begin position="26"/>
        <end position="380"/>
    </location>
</feature>
<proteinExistence type="predicted"/>
<accession>A0ABT8ST06</accession>
<dbReference type="PANTHER" id="PTHR37957">
    <property type="entry name" value="BLR7070 PROTEIN"/>
    <property type="match status" value="1"/>
</dbReference>
<dbReference type="Pfam" id="PF13449">
    <property type="entry name" value="Phytase-like"/>
    <property type="match status" value="1"/>
</dbReference>
<keyword evidence="1" id="KW-0732">Signal</keyword>
<protein>
    <submittedName>
        <fullName evidence="3">Esterase-like activity of phytase family protein</fullName>
    </submittedName>
</protein>
<dbReference type="Proteomes" id="UP001169006">
    <property type="component" value="Unassembled WGS sequence"/>
</dbReference>
<sequence>MFHRLMSSTLLSLAVSLPLATASLAVEVGAKIETPCPFGDCAAAFSLAYAGEFVIPTGTMIDGVEIGGLSGLDYDPASGHYIAISDDRSEKAPARFYELSIDANATGIKDVKVLRTVTWQDKDGKPFAIKMVDPESLRYGRDGIYWSSEGDAKQLLPPFVRVARPDGSFVRELTLPEGFAPAADKSSGIRDNLAFEGLAFLPSGDLMVGTEETLNQDGPIASLLHGGLSRLIRYDAASGKPKAQYAYPIEPIPQAPNSDKGWKDNGVSEIMALDDHRLLTIERAFAEGFGFNIKVFMIDLDGATDVSATASLAKPEGMIVPVRKSLVLDMRALGLQPDNIEGVTLAKGNDGSDLLVFVSDNNFAASEKTQFYAFKVLKRP</sequence>
<dbReference type="EMBL" id="JAUKWQ010000001">
    <property type="protein sequence ID" value="MDO1581532.1"/>
    <property type="molecule type" value="Genomic_DNA"/>
</dbReference>
<evidence type="ECO:0000313" key="4">
    <source>
        <dbReference type="Proteomes" id="UP001169006"/>
    </source>
</evidence>
<gene>
    <name evidence="3" type="ORF">Q2T52_05420</name>
</gene>
<keyword evidence="4" id="KW-1185">Reference proteome</keyword>
<evidence type="ECO:0000256" key="1">
    <source>
        <dbReference type="SAM" id="SignalP"/>
    </source>
</evidence>
<dbReference type="SUPFAM" id="SSF50969">
    <property type="entry name" value="YVTN repeat-like/Quinoprotein amine dehydrogenase"/>
    <property type="match status" value="1"/>
</dbReference>
<dbReference type="InterPro" id="IPR027372">
    <property type="entry name" value="Phytase-like_dom"/>
</dbReference>
<reference evidence="3" key="2">
    <citation type="submission" date="2023-07" db="EMBL/GenBank/DDBJ databases">
        <authorList>
            <person name="Sun H."/>
        </authorList>
    </citation>
    <scope>NUCLEOTIDE SEQUENCE</scope>
    <source>
        <strain evidence="3">05753</strain>
    </source>
</reference>
<feature type="signal peptide" evidence="1">
    <location>
        <begin position="1"/>
        <end position="25"/>
    </location>
</feature>
<dbReference type="RefSeq" id="WP_302075635.1">
    <property type="nucleotide sequence ID" value="NZ_JAUKWQ010000001.1"/>
</dbReference>
<dbReference type="InterPro" id="IPR011044">
    <property type="entry name" value="Quino_amine_DH_bsu"/>
</dbReference>
<comment type="caution">
    <text evidence="3">The sequence shown here is derived from an EMBL/GenBank/DDBJ whole genome shotgun (WGS) entry which is preliminary data.</text>
</comment>
<reference evidence="3" key="1">
    <citation type="journal article" date="2015" name="Int. J. Syst. Evol. Microbiol.">
        <title>Rhizobium oryzicola sp. nov., potential plant-growth-promoting endophytic bacteria isolated from rice roots.</title>
        <authorList>
            <person name="Zhang X.X."/>
            <person name="Gao J.S."/>
            <person name="Cao Y.H."/>
            <person name="Sheirdil R.A."/>
            <person name="Wang X.C."/>
            <person name="Zhang L."/>
        </authorList>
    </citation>
    <scope>NUCLEOTIDE SEQUENCE</scope>
    <source>
        <strain evidence="3">05753</strain>
    </source>
</reference>